<comment type="caution">
    <text evidence="7">The sequence shown here is derived from an EMBL/GenBank/DDBJ whole genome shotgun (WGS) entry which is preliminary data.</text>
</comment>
<evidence type="ECO:0000256" key="3">
    <source>
        <dbReference type="ARBA" id="ARBA00022960"/>
    </source>
</evidence>
<keyword evidence="2" id="KW-0808">Transferase</keyword>
<keyword evidence="4" id="KW-0573">Peptidoglycan synthesis</keyword>
<gene>
    <name evidence="7" type="ORF">J2S70_001383</name>
</gene>
<reference evidence="7 8" key="1">
    <citation type="submission" date="2023-07" db="EMBL/GenBank/DDBJ databases">
        <title>Sequencing the genomes of 1000 actinobacteria strains.</title>
        <authorList>
            <person name="Klenk H.-P."/>
        </authorList>
    </citation>
    <scope>NUCLEOTIDE SEQUENCE [LARGE SCALE GENOMIC DNA]</scope>
    <source>
        <strain evidence="7 8">DSM 17163</strain>
    </source>
</reference>
<evidence type="ECO:0000256" key="6">
    <source>
        <dbReference type="ARBA" id="ARBA00023316"/>
    </source>
</evidence>
<dbReference type="RefSeq" id="WP_307683000.1">
    <property type="nucleotide sequence ID" value="NZ_JAUSQX010000001.1"/>
</dbReference>
<evidence type="ECO:0000313" key="8">
    <source>
        <dbReference type="Proteomes" id="UP001243212"/>
    </source>
</evidence>
<sequence>MYIAPDDAISLAQYDTFAASSPFATLFQTRGWAHVKNNWDAHYFIHKTDGEIDAAMQVLSINDADIGGRLFYACRGPICDPGNAELVAALVNEAADFARENGGFLFRADPAAELDEQLEARYLAVGLTVTRDPFSSSQPLMNAVLKIRGRNSEQLLTDYSRNTRKQILKAGRLGVSTHLGTAGDLELFYKIICKSNEYHGITTRPLSYFQRIFEAFPCATRLSFSVYDGRPIATSLMVIHGKTAYGLYGGDTREVHLSQSYQLDFAEICHAIDAGCEAYDMGGILSDDDDDPLTHFKKKFTAGNIVYWLGNIDVPLDEEKYAAYTARASIGASRER</sequence>
<evidence type="ECO:0000256" key="5">
    <source>
        <dbReference type="ARBA" id="ARBA00023315"/>
    </source>
</evidence>
<evidence type="ECO:0000256" key="2">
    <source>
        <dbReference type="ARBA" id="ARBA00022679"/>
    </source>
</evidence>
<dbReference type="PANTHER" id="PTHR36174">
    <property type="entry name" value="LIPID II:GLYCINE GLYCYLTRANSFERASE"/>
    <property type="match status" value="1"/>
</dbReference>
<evidence type="ECO:0000256" key="1">
    <source>
        <dbReference type="ARBA" id="ARBA00009943"/>
    </source>
</evidence>
<dbReference type="PROSITE" id="PS51191">
    <property type="entry name" value="FEMABX"/>
    <property type="match status" value="1"/>
</dbReference>
<proteinExistence type="inferred from homology"/>
<keyword evidence="8" id="KW-1185">Reference proteome</keyword>
<comment type="similarity">
    <text evidence="1">Belongs to the FemABX family.</text>
</comment>
<dbReference type="InterPro" id="IPR016181">
    <property type="entry name" value="Acyl_CoA_acyltransferase"/>
</dbReference>
<dbReference type="InterPro" id="IPR050644">
    <property type="entry name" value="PG_Glycine_Bridge_Synth"/>
</dbReference>
<name>A0ABT9NHC1_9ACTO</name>
<dbReference type="PANTHER" id="PTHR36174:SF1">
    <property type="entry name" value="LIPID II:GLYCINE GLYCYLTRANSFERASE"/>
    <property type="match status" value="1"/>
</dbReference>
<accession>A0ABT9NHC1</accession>
<keyword evidence="3" id="KW-0133">Cell shape</keyword>
<organism evidence="7 8">
    <name type="scientific">Trueperella bonasi</name>
    <dbReference type="NCBI Taxonomy" id="312286"/>
    <lineage>
        <taxon>Bacteria</taxon>
        <taxon>Bacillati</taxon>
        <taxon>Actinomycetota</taxon>
        <taxon>Actinomycetes</taxon>
        <taxon>Actinomycetales</taxon>
        <taxon>Actinomycetaceae</taxon>
        <taxon>Trueperella</taxon>
    </lineage>
</organism>
<dbReference type="Gene3D" id="3.40.630.30">
    <property type="match status" value="2"/>
</dbReference>
<dbReference type="InterPro" id="IPR003447">
    <property type="entry name" value="FEMABX"/>
</dbReference>
<keyword evidence="6" id="KW-0961">Cell wall biogenesis/degradation</keyword>
<keyword evidence="5" id="KW-0012">Acyltransferase</keyword>
<dbReference type="SUPFAM" id="SSF55729">
    <property type="entry name" value="Acyl-CoA N-acyltransferases (Nat)"/>
    <property type="match status" value="2"/>
</dbReference>
<dbReference type="EMBL" id="JAUSQX010000001">
    <property type="protein sequence ID" value="MDP9806801.1"/>
    <property type="molecule type" value="Genomic_DNA"/>
</dbReference>
<dbReference type="Proteomes" id="UP001243212">
    <property type="component" value="Unassembled WGS sequence"/>
</dbReference>
<evidence type="ECO:0000313" key="7">
    <source>
        <dbReference type="EMBL" id="MDP9806801.1"/>
    </source>
</evidence>
<evidence type="ECO:0000256" key="4">
    <source>
        <dbReference type="ARBA" id="ARBA00022984"/>
    </source>
</evidence>
<protein>
    <submittedName>
        <fullName evidence="7">Lipid II:glycine glycyltransferase (Peptidoglycan interpeptide bridge formation enzyme)</fullName>
    </submittedName>
</protein>
<dbReference type="Pfam" id="PF02388">
    <property type="entry name" value="FemAB"/>
    <property type="match status" value="2"/>
</dbReference>